<dbReference type="Pfam" id="PF05016">
    <property type="entry name" value="ParE_toxin"/>
    <property type="match status" value="1"/>
</dbReference>
<proteinExistence type="inferred from homology"/>
<dbReference type="PANTHER" id="PTHR33755">
    <property type="entry name" value="TOXIN PARE1-RELATED"/>
    <property type="match status" value="1"/>
</dbReference>
<dbReference type="STRING" id="207559.Dde_2911"/>
<dbReference type="PIRSF" id="PIRSF029218">
    <property type="entry name" value="ParE"/>
    <property type="match status" value="1"/>
</dbReference>
<name>Q30X91_OLEA2</name>
<dbReference type="InterPro" id="IPR035093">
    <property type="entry name" value="RelE/ParE_toxin_dom_sf"/>
</dbReference>
<organism evidence="4 5">
    <name type="scientific">Oleidesulfovibrio alaskensis (strain ATCC BAA-1058 / DSM 17464 / G20)</name>
    <name type="common">Desulfovibrio alaskensis</name>
    <dbReference type="NCBI Taxonomy" id="207559"/>
    <lineage>
        <taxon>Bacteria</taxon>
        <taxon>Pseudomonadati</taxon>
        <taxon>Thermodesulfobacteriota</taxon>
        <taxon>Desulfovibrionia</taxon>
        <taxon>Desulfovibrionales</taxon>
        <taxon>Desulfovibrionaceae</taxon>
        <taxon>Oleidesulfovibrio</taxon>
    </lineage>
</organism>
<dbReference type="InterPro" id="IPR051803">
    <property type="entry name" value="TA_system_RelE-like_toxin"/>
</dbReference>
<dbReference type="HOGENOM" id="CLU_147162_3_0_7"/>
<evidence type="ECO:0000313" key="5">
    <source>
        <dbReference type="Proteomes" id="UP000002710"/>
    </source>
</evidence>
<evidence type="ECO:0000256" key="1">
    <source>
        <dbReference type="ARBA" id="ARBA00006226"/>
    </source>
</evidence>
<evidence type="ECO:0000256" key="2">
    <source>
        <dbReference type="ARBA" id="ARBA00022649"/>
    </source>
</evidence>
<dbReference type="EMBL" id="CP000112">
    <property type="protein sequence ID" value="ABB39705.1"/>
    <property type="molecule type" value="Genomic_DNA"/>
</dbReference>
<dbReference type="Gene3D" id="3.30.2310.20">
    <property type="entry name" value="RelE-like"/>
    <property type="match status" value="1"/>
</dbReference>
<dbReference type="eggNOG" id="COG3668">
    <property type="taxonomic scope" value="Bacteria"/>
</dbReference>
<dbReference type="KEGG" id="dde:Dde_2911"/>
<protein>
    <recommendedName>
        <fullName evidence="3">Toxin</fullName>
    </recommendedName>
</protein>
<comment type="similarity">
    <text evidence="1 3">Belongs to the RelE toxin family.</text>
</comment>
<sequence length="102" mass="11197">MAKVRITAAAKAHLLDIWAYTEAAWGASQADVYLKDIGAAFDRLAHTPHLGKARPEIHNDYRSLPVKIHVIFYTVTNSATNSVTFVNIIGVLHAKMDVAGRI</sequence>
<dbReference type="PANTHER" id="PTHR33755:SF9">
    <property type="entry name" value="TOXIN PARE1"/>
    <property type="match status" value="1"/>
</dbReference>
<accession>Q30X91</accession>
<reference evidence="4 5" key="1">
    <citation type="journal article" date="2011" name="J. Bacteriol.">
        <title>Complete genome sequence and updated annotation of Desulfovibrio alaskensis G20.</title>
        <authorList>
            <person name="Hauser L.J."/>
            <person name="Land M.L."/>
            <person name="Brown S.D."/>
            <person name="Larimer F."/>
            <person name="Keller K.L."/>
            <person name="Rapp-Giles B.J."/>
            <person name="Price M.N."/>
            <person name="Lin M."/>
            <person name="Bruce D.C."/>
            <person name="Detter J.C."/>
            <person name="Tapia R."/>
            <person name="Han C.S."/>
            <person name="Goodwin L.A."/>
            <person name="Cheng J.F."/>
            <person name="Pitluck S."/>
            <person name="Copeland A."/>
            <person name="Lucas S."/>
            <person name="Nolan M."/>
            <person name="Lapidus A.L."/>
            <person name="Palumbo A.V."/>
            <person name="Wall J.D."/>
        </authorList>
    </citation>
    <scope>NUCLEOTIDE SEQUENCE [LARGE SCALE GENOMIC DNA]</scope>
    <source>
        <strain evidence="5">ATCC BAA 1058 / DSM 17464 / G20</strain>
    </source>
</reference>
<dbReference type="AlphaFoldDB" id="Q30X91"/>
<evidence type="ECO:0000313" key="4">
    <source>
        <dbReference type="EMBL" id="ABB39705.1"/>
    </source>
</evidence>
<gene>
    <name evidence="4" type="ordered locus">Dde_2911</name>
</gene>
<keyword evidence="5" id="KW-1185">Reference proteome</keyword>
<keyword evidence="2" id="KW-1277">Toxin-antitoxin system</keyword>
<dbReference type="RefSeq" id="WP_011368692.1">
    <property type="nucleotide sequence ID" value="NC_007519.1"/>
</dbReference>
<dbReference type="InterPro" id="IPR028344">
    <property type="entry name" value="ParE1/4"/>
</dbReference>
<evidence type="ECO:0000256" key="3">
    <source>
        <dbReference type="PIRNR" id="PIRNR029218"/>
    </source>
</evidence>
<dbReference type="InterPro" id="IPR007712">
    <property type="entry name" value="RelE/ParE_toxin"/>
</dbReference>
<dbReference type="Proteomes" id="UP000002710">
    <property type="component" value="Chromosome"/>
</dbReference>